<dbReference type="Proteomes" id="UP001151760">
    <property type="component" value="Unassembled WGS sequence"/>
</dbReference>
<evidence type="ECO:0000256" key="1">
    <source>
        <dbReference type="SAM" id="Coils"/>
    </source>
</evidence>
<gene>
    <name evidence="3" type="ORF">Tco_1003963</name>
</gene>
<evidence type="ECO:0000313" key="4">
    <source>
        <dbReference type="Proteomes" id="UP001151760"/>
    </source>
</evidence>
<keyword evidence="1" id="KW-0175">Coiled coil</keyword>
<sequence>MADYNSQGMTQPLSIIKPALHLLDNPGSHAGVNEKSSLDAKTYSSDVLPDLGLFGNVFDLLDGGAIDGNTVMNELLFKPSWTSAYENNKLHVKFPVGFGTQYTNMAQVSGVTSEVQGYAAYPNGVSQFNTSPLPINESSGGSSGYYQRRVEELITSSIYQTEGMLYMTQAINGSMQAIVNSLRSENESLKSYYTMSCAGYNNLFADLTRAKEHLSKKVTMLEREKVGLRRDLEWVMRKAIPRMLAKVLRSEQFANEILKVQKMFIARGRDLGRHVARDLLMSNQRLSAFDPDLPRKAKDVVRGLKKIKWESWNLYFYPLTCLPTCFVVYWNVVIAPRVKDRAADVLSKDLSYKLSDLDVCLCYLIAKFSM</sequence>
<reference evidence="3" key="1">
    <citation type="journal article" date="2022" name="Int. J. Mol. Sci.">
        <title>Draft Genome of Tanacetum Coccineum: Genomic Comparison of Closely Related Tanacetum-Family Plants.</title>
        <authorList>
            <person name="Yamashiro T."/>
            <person name="Shiraishi A."/>
            <person name="Nakayama K."/>
            <person name="Satake H."/>
        </authorList>
    </citation>
    <scope>NUCLEOTIDE SEQUENCE</scope>
</reference>
<keyword evidence="2" id="KW-0472">Membrane</keyword>
<comment type="caution">
    <text evidence="3">The sequence shown here is derived from an EMBL/GenBank/DDBJ whole genome shotgun (WGS) entry which is preliminary data.</text>
</comment>
<keyword evidence="4" id="KW-1185">Reference proteome</keyword>
<evidence type="ECO:0000256" key="2">
    <source>
        <dbReference type="SAM" id="Phobius"/>
    </source>
</evidence>
<reference evidence="3" key="2">
    <citation type="submission" date="2022-01" db="EMBL/GenBank/DDBJ databases">
        <authorList>
            <person name="Yamashiro T."/>
            <person name="Shiraishi A."/>
            <person name="Satake H."/>
            <person name="Nakayama K."/>
        </authorList>
    </citation>
    <scope>NUCLEOTIDE SEQUENCE</scope>
</reference>
<organism evidence="3 4">
    <name type="scientific">Tanacetum coccineum</name>
    <dbReference type="NCBI Taxonomy" id="301880"/>
    <lineage>
        <taxon>Eukaryota</taxon>
        <taxon>Viridiplantae</taxon>
        <taxon>Streptophyta</taxon>
        <taxon>Embryophyta</taxon>
        <taxon>Tracheophyta</taxon>
        <taxon>Spermatophyta</taxon>
        <taxon>Magnoliopsida</taxon>
        <taxon>eudicotyledons</taxon>
        <taxon>Gunneridae</taxon>
        <taxon>Pentapetalae</taxon>
        <taxon>asterids</taxon>
        <taxon>campanulids</taxon>
        <taxon>Asterales</taxon>
        <taxon>Asteraceae</taxon>
        <taxon>Asteroideae</taxon>
        <taxon>Anthemideae</taxon>
        <taxon>Anthemidinae</taxon>
        <taxon>Tanacetum</taxon>
    </lineage>
</organism>
<accession>A0ABQ5FAT9</accession>
<name>A0ABQ5FAT9_9ASTR</name>
<keyword evidence="2" id="KW-1133">Transmembrane helix</keyword>
<feature type="coiled-coil region" evidence="1">
    <location>
        <begin position="204"/>
        <end position="231"/>
    </location>
</feature>
<proteinExistence type="predicted"/>
<feature type="transmembrane region" description="Helical" evidence="2">
    <location>
        <begin position="314"/>
        <end position="332"/>
    </location>
</feature>
<protein>
    <submittedName>
        <fullName evidence="3">Uncharacterized protein</fullName>
    </submittedName>
</protein>
<keyword evidence="2" id="KW-0812">Transmembrane</keyword>
<dbReference type="EMBL" id="BQNB010017199">
    <property type="protein sequence ID" value="GJT60430.1"/>
    <property type="molecule type" value="Genomic_DNA"/>
</dbReference>
<evidence type="ECO:0000313" key="3">
    <source>
        <dbReference type="EMBL" id="GJT60430.1"/>
    </source>
</evidence>